<evidence type="ECO:0000313" key="3">
    <source>
        <dbReference type="Proteomes" id="UP001367676"/>
    </source>
</evidence>
<protein>
    <submittedName>
        <fullName evidence="2">Uncharacterized protein</fullName>
    </submittedName>
</protein>
<name>A0AAN9THD1_9HEMI</name>
<feature type="region of interest" description="Disordered" evidence="1">
    <location>
        <begin position="95"/>
        <end position="127"/>
    </location>
</feature>
<comment type="caution">
    <text evidence="2">The sequence shown here is derived from an EMBL/GenBank/DDBJ whole genome shotgun (WGS) entry which is preliminary data.</text>
</comment>
<dbReference type="EMBL" id="JBBCAQ010000022">
    <property type="protein sequence ID" value="KAK7591185.1"/>
    <property type="molecule type" value="Genomic_DNA"/>
</dbReference>
<feature type="compositionally biased region" description="Low complexity" evidence="1">
    <location>
        <begin position="327"/>
        <end position="339"/>
    </location>
</feature>
<reference evidence="2 3" key="1">
    <citation type="submission" date="2024-03" db="EMBL/GenBank/DDBJ databases">
        <title>Adaptation during the transition from Ophiocordyceps entomopathogen to insect associate is accompanied by gene loss and intensified selection.</title>
        <authorList>
            <person name="Ward C.M."/>
            <person name="Onetto C.A."/>
            <person name="Borneman A.R."/>
        </authorList>
    </citation>
    <scope>NUCLEOTIDE SEQUENCE [LARGE SCALE GENOMIC DNA]</scope>
    <source>
        <strain evidence="2">AWRI1</strain>
        <tissue evidence="2">Single Adult Female</tissue>
    </source>
</reference>
<feature type="region of interest" description="Disordered" evidence="1">
    <location>
        <begin position="319"/>
        <end position="358"/>
    </location>
</feature>
<proteinExistence type="predicted"/>
<evidence type="ECO:0000313" key="2">
    <source>
        <dbReference type="EMBL" id="KAK7591185.1"/>
    </source>
</evidence>
<organism evidence="2 3">
    <name type="scientific">Parthenolecanium corni</name>
    <dbReference type="NCBI Taxonomy" id="536013"/>
    <lineage>
        <taxon>Eukaryota</taxon>
        <taxon>Metazoa</taxon>
        <taxon>Ecdysozoa</taxon>
        <taxon>Arthropoda</taxon>
        <taxon>Hexapoda</taxon>
        <taxon>Insecta</taxon>
        <taxon>Pterygota</taxon>
        <taxon>Neoptera</taxon>
        <taxon>Paraneoptera</taxon>
        <taxon>Hemiptera</taxon>
        <taxon>Sternorrhyncha</taxon>
        <taxon>Coccoidea</taxon>
        <taxon>Coccidae</taxon>
        <taxon>Parthenolecanium</taxon>
    </lineage>
</organism>
<evidence type="ECO:0000256" key="1">
    <source>
        <dbReference type="SAM" id="MobiDB-lite"/>
    </source>
</evidence>
<dbReference type="Proteomes" id="UP001367676">
    <property type="component" value="Unassembled WGS sequence"/>
</dbReference>
<feature type="compositionally biased region" description="Low complexity" evidence="1">
    <location>
        <begin position="97"/>
        <end position="125"/>
    </location>
</feature>
<gene>
    <name evidence="2" type="ORF">V9T40_002798</name>
</gene>
<keyword evidence="3" id="KW-1185">Reference proteome</keyword>
<feature type="region of interest" description="Disordered" evidence="1">
    <location>
        <begin position="203"/>
        <end position="271"/>
    </location>
</feature>
<accession>A0AAN9THD1</accession>
<dbReference type="AlphaFoldDB" id="A0AAN9THD1"/>
<sequence>MQIKFFNPQGRGDNLSDCAPLNFPSTLHLTTSYSEKRDDLGLARTNIHATPSSPPPPSPPLFIPAAARLGFFLFPPPFRRCRFFLLSPGEAAAATAQPSSRGGQQERSQRQQHAAAATTAAASSQIRDKPETAALVSTIVASVSTILASLSATIVEEKGTNTVRGPWCSPPVASLEQRWIAAYQPAAQPLVQQTLESEQRRHFLQQQRKGGAKRQRQISGRRNNHHLNHDDEDHRRHHNNNNESPPDKKVMPMLLHPPPNLSAYTQPDSPQPLDFSVSGVSRYNGHVDLARITTAGSGSTGINGSRQSTLQVTDICSDQEYAGRTTSGSSSASNISDEGSPVHSPPASPEPIQNREYF</sequence>